<sequence length="72" mass="7897">MEDVFIQKEKEDEEKREVEVILDGVIVGSTTLGWRDQRGSIAAKSTRRRSCYLALLGKNAAPSECAAASRVG</sequence>
<reference evidence="1" key="1">
    <citation type="submission" date="2020-09" db="EMBL/GenBank/DDBJ databases">
        <title>Genome-Enabled Discovery of Anthraquinone Biosynthesis in Senna tora.</title>
        <authorList>
            <person name="Kang S.-H."/>
            <person name="Pandey R.P."/>
            <person name="Lee C.-M."/>
            <person name="Sim J.-S."/>
            <person name="Jeong J.-T."/>
            <person name="Choi B.-S."/>
            <person name="Jung M."/>
            <person name="Ginzburg D."/>
            <person name="Zhao K."/>
            <person name="Won S.Y."/>
            <person name="Oh T.-J."/>
            <person name="Yu Y."/>
            <person name="Kim N.-H."/>
            <person name="Lee O.R."/>
            <person name="Lee T.-H."/>
            <person name="Bashyal P."/>
            <person name="Kim T.-S."/>
            <person name="Lee W.-H."/>
            <person name="Kawkins C."/>
            <person name="Kim C.-K."/>
            <person name="Kim J.S."/>
            <person name="Ahn B.O."/>
            <person name="Rhee S.Y."/>
            <person name="Sohng J.K."/>
        </authorList>
    </citation>
    <scope>NUCLEOTIDE SEQUENCE</scope>
    <source>
        <tissue evidence="1">Leaf</tissue>
    </source>
</reference>
<protein>
    <submittedName>
        <fullName evidence="1">Uncharacterized protein</fullName>
    </submittedName>
</protein>
<proteinExistence type="predicted"/>
<name>A0A834X213_9FABA</name>
<keyword evidence="2" id="KW-1185">Reference proteome</keyword>
<evidence type="ECO:0000313" key="1">
    <source>
        <dbReference type="EMBL" id="KAF7836887.1"/>
    </source>
</evidence>
<dbReference type="Proteomes" id="UP000634136">
    <property type="component" value="Unassembled WGS sequence"/>
</dbReference>
<evidence type="ECO:0000313" key="2">
    <source>
        <dbReference type="Proteomes" id="UP000634136"/>
    </source>
</evidence>
<dbReference type="EMBL" id="JAAIUW010000004">
    <property type="protein sequence ID" value="KAF7836887.1"/>
    <property type="molecule type" value="Genomic_DNA"/>
</dbReference>
<organism evidence="1 2">
    <name type="scientific">Senna tora</name>
    <dbReference type="NCBI Taxonomy" id="362788"/>
    <lineage>
        <taxon>Eukaryota</taxon>
        <taxon>Viridiplantae</taxon>
        <taxon>Streptophyta</taxon>
        <taxon>Embryophyta</taxon>
        <taxon>Tracheophyta</taxon>
        <taxon>Spermatophyta</taxon>
        <taxon>Magnoliopsida</taxon>
        <taxon>eudicotyledons</taxon>
        <taxon>Gunneridae</taxon>
        <taxon>Pentapetalae</taxon>
        <taxon>rosids</taxon>
        <taxon>fabids</taxon>
        <taxon>Fabales</taxon>
        <taxon>Fabaceae</taxon>
        <taxon>Caesalpinioideae</taxon>
        <taxon>Cassia clade</taxon>
        <taxon>Senna</taxon>
    </lineage>
</organism>
<comment type="caution">
    <text evidence="1">The sequence shown here is derived from an EMBL/GenBank/DDBJ whole genome shotgun (WGS) entry which is preliminary data.</text>
</comment>
<dbReference type="AlphaFoldDB" id="A0A834X213"/>
<gene>
    <name evidence="1" type="ORF">G2W53_011746</name>
</gene>
<accession>A0A834X213</accession>